<evidence type="ECO:0000313" key="3">
    <source>
        <dbReference type="Proteomes" id="UP000515679"/>
    </source>
</evidence>
<organism evidence="2 3">
    <name type="scientific">Cohnella cholangitidis</name>
    <dbReference type="NCBI Taxonomy" id="2598458"/>
    <lineage>
        <taxon>Bacteria</taxon>
        <taxon>Bacillati</taxon>
        <taxon>Bacillota</taxon>
        <taxon>Bacilli</taxon>
        <taxon>Bacillales</taxon>
        <taxon>Paenibacillaceae</taxon>
        <taxon>Cohnella</taxon>
    </lineage>
</organism>
<proteinExistence type="predicted"/>
<feature type="region of interest" description="Disordered" evidence="1">
    <location>
        <begin position="125"/>
        <end position="200"/>
    </location>
</feature>
<name>A0A7G5BU25_9BACL</name>
<dbReference type="NCBIfam" id="TIGR02867">
    <property type="entry name" value="spore_II_P"/>
    <property type="match status" value="1"/>
</dbReference>
<dbReference type="EMBL" id="CP041969">
    <property type="protein sequence ID" value="QMV40459.1"/>
    <property type="molecule type" value="Genomic_DNA"/>
</dbReference>
<dbReference type="Proteomes" id="UP000515679">
    <property type="component" value="Chromosome"/>
</dbReference>
<reference evidence="2 3" key="1">
    <citation type="submission" date="2019-07" db="EMBL/GenBank/DDBJ databases">
        <authorList>
            <person name="Kim J.K."/>
            <person name="Cheong H.-M."/>
            <person name="Choi Y."/>
            <person name="Hwang K.J."/>
            <person name="Lee S."/>
            <person name="Choi C."/>
        </authorList>
    </citation>
    <scope>NUCLEOTIDE SEQUENCE [LARGE SCALE GENOMIC DNA]</scope>
    <source>
        <strain evidence="2 3">KS 22</strain>
    </source>
</reference>
<protein>
    <submittedName>
        <fullName evidence="2">Stage II sporulation protein P</fullName>
    </submittedName>
</protein>
<keyword evidence="3" id="KW-1185">Reference proteome</keyword>
<feature type="compositionally biased region" description="Basic and acidic residues" evidence="1">
    <location>
        <begin position="183"/>
        <end position="200"/>
    </location>
</feature>
<evidence type="ECO:0000313" key="2">
    <source>
        <dbReference type="EMBL" id="QMV40459.1"/>
    </source>
</evidence>
<dbReference type="InterPro" id="IPR010897">
    <property type="entry name" value="Spore_II_P"/>
</dbReference>
<accession>A0A7G5BU25</accession>
<dbReference type="SUPFAM" id="SSF53187">
    <property type="entry name" value="Zn-dependent exopeptidases"/>
    <property type="match status" value="1"/>
</dbReference>
<dbReference type="RefSeq" id="WP_182301810.1">
    <property type="nucleotide sequence ID" value="NZ_CP041969.1"/>
</dbReference>
<gene>
    <name evidence="2" type="ORF">FPL14_04020</name>
</gene>
<dbReference type="Gene3D" id="3.40.630.40">
    <property type="entry name" value="Zn-dependent exopeptidases"/>
    <property type="match status" value="1"/>
</dbReference>
<dbReference type="Pfam" id="PF07454">
    <property type="entry name" value="SpoIIP"/>
    <property type="match status" value="1"/>
</dbReference>
<sequence>MKRIIESLKWPLLRARWRRILITGRAFLLLSVSSMVLFVLLGLGGMMQKSLAASPVQSMKGFAASLSGQFFQSLLSMELPHMDASEASPFQTGRMAAFLLRFMTDVNPNDPKSLLALEMPGMDRDHSVLLRPGSDEPEAPEDRGPIDDVGQPSSEDFPGIPGWPEQSPEETNPGQEPLPTESHTQKDPSDLTETHSTEGRKVVFIYHSHNRESWYPELKSDKKDPNSDKTNITLVGKRLAKQLESLGVGSTHSSKDYPTAVPGYNWNYSYKYSLQTVRQALAANKQLKFFFDIHRDSQRRKKTTATIKGKDYAQVYFIIGHRNPNWRENEAFANEIHEKLEETYPGLSRGVWGKTAANGNGEYNQSIAPDSVLLEIGGVDNTLEESNRTVDVLAKVIAELYWKNEEAVKANARKK</sequence>
<evidence type="ECO:0000256" key="1">
    <source>
        <dbReference type="SAM" id="MobiDB-lite"/>
    </source>
</evidence>
<dbReference type="AlphaFoldDB" id="A0A7G5BU25"/>
<dbReference type="KEGG" id="cchl:FPL14_04020"/>